<dbReference type="OrthoDB" id="2196404at2759"/>
<accession>I7ATE9</accession>
<proteinExistence type="predicted"/>
<dbReference type="KEGG" id="ero:EROM_090960"/>
<evidence type="ECO:0000259" key="2">
    <source>
        <dbReference type="Pfam" id="PF17020"/>
    </source>
</evidence>
<evidence type="ECO:0000256" key="1">
    <source>
        <dbReference type="SAM" id="MobiDB-lite"/>
    </source>
</evidence>
<evidence type="ECO:0000313" key="4">
    <source>
        <dbReference type="Proteomes" id="UP000010094"/>
    </source>
</evidence>
<evidence type="ECO:0000313" key="3">
    <source>
        <dbReference type="EMBL" id="AFN83712.1"/>
    </source>
</evidence>
<dbReference type="Pfam" id="PF17020">
    <property type="entry name" value="DUF5097"/>
    <property type="match status" value="1"/>
</dbReference>
<organism evidence="3 4">
    <name type="scientific">Encephalitozoon romaleae (strain SJ-2008)</name>
    <name type="common">Microsporidian parasite</name>
    <dbReference type="NCBI Taxonomy" id="1178016"/>
    <lineage>
        <taxon>Eukaryota</taxon>
        <taxon>Fungi</taxon>
        <taxon>Fungi incertae sedis</taxon>
        <taxon>Microsporidia</taxon>
        <taxon>Unikaryonidae</taxon>
        <taxon>Encephalitozoon</taxon>
    </lineage>
</organism>
<dbReference type="GeneID" id="20564320"/>
<dbReference type="VEuPathDB" id="MicrosporidiaDB:EROM_090960"/>
<feature type="region of interest" description="Disordered" evidence="1">
    <location>
        <begin position="136"/>
        <end position="173"/>
    </location>
</feature>
<dbReference type="AlphaFoldDB" id="I7ATE9"/>
<gene>
    <name evidence="3" type="ordered locus">EROM_090960</name>
</gene>
<dbReference type="HOGENOM" id="CLU_553237_0_0_1"/>
<dbReference type="EMBL" id="CP003527">
    <property type="protein sequence ID" value="AFN83712.1"/>
    <property type="molecule type" value="Genomic_DNA"/>
</dbReference>
<feature type="compositionally biased region" description="Basic and acidic residues" evidence="1">
    <location>
        <begin position="164"/>
        <end position="173"/>
    </location>
</feature>
<sequence length="507" mass="58391">MIESFAIKKFIINYFIEHSQEDIDKMVLNIHRHLLRGFLMNEVVYNMKSGEYGRISRVGGARYGVVIQSKDGGHEKDCHFSDLARRDEVSASGVKGYLLGITMETPFGRVLKENAFGSIKDSSGVMKCKVPQNQCYEGTRPLRDSQKSLDREKTQGMWPSAENAGDRGAMERQDDKANAVEVEKNGLTEDIDIDSILKLRDDQILRIPGLERPDIESTMKILGVLVGFRSFFDIERIDVKELAGVIIDPLYESDIVCKTHERLIEMLKAEIDNIGMDVFIENSKPCIALVFECVCSSKDKKQDDLESIEEPRQVLEKKQWKADLEKFIKETSSQAGIDISHIVPCIFAKDRPLSKEEIRSRLVLLELLLNMFFTTEPFREVVSEKMETSKELERRKRELQARLRKPILALDSEASLDTDKRSEVKKELIDTMEKIFQLPTNIRIGEIDGIRFLNLNRKIYAAKERDYYLMSRDALLRLCKKYNDRSKSKRNVLVSIEQYMEILQNPL</sequence>
<keyword evidence="4" id="KW-1185">Reference proteome</keyword>
<dbReference type="RefSeq" id="XP_009265209.1">
    <property type="nucleotide sequence ID" value="XM_009266934.1"/>
</dbReference>
<dbReference type="InterPro" id="IPR031511">
    <property type="entry name" value="DUF5097"/>
</dbReference>
<protein>
    <recommendedName>
        <fullName evidence="2">DUF5097 domain-containing protein</fullName>
    </recommendedName>
</protein>
<dbReference type="Proteomes" id="UP000010094">
    <property type="component" value="Chromosome IXb"/>
</dbReference>
<feature type="compositionally biased region" description="Basic and acidic residues" evidence="1">
    <location>
        <begin position="140"/>
        <end position="154"/>
    </location>
</feature>
<feature type="domain" description="DUF5097" evidence="2">
    <location>
        <begin position="1"/>
        <end position="119"/>
    </location>
</feature>
<name>I7ATE9_ENCRO</name>
<reference evidence="3" key="1">
    <citation type="journal article" date="2012" name="Proc. Natl. Acad. Sci. U.S.A.">
        <title>Gain and loss of multiple functionally related, horizontally transferred genes in the reduced genomes of two microsporidian parasites.</title>
        <authorList>
            <person name="Pombert J.-F."/>
            <person name="Selman M."/>
            <person name="Burki F."/>
            <person name="Bardell F.T."/>
            <person name="Farinelli L."/>
            <person name="Solter L.F."/>
            <person name="Whitman D.W."/>
            <person name="Weiss L.M."/>
            <person name="Corradi N."/>
            <person name="Keeling P.J."/>
        </authorList>
    </citation>
    <scope>NUCLEOTIDE SEQUENCE [LARGE SCALE GENOMIC DNA]</scope>
    <source>
        <strain evidence="3">SJ-2008</strain>
    </source>
</reference>